<evidence type="ECO:0000313" key="3">
    <source>
        <dbReference type="EMBL" id="EFQ24670.1"/>
    </source>
</evidence>
<dbReference type="PANTHER" id="PTHR35568">
    <property type="entry name" value="TRANSCRIPTIONAL REGULATOR DAUR"/>
    <property type="match status" value="1"/>
</dbReference>
<reference evidence="3 4" key="1">
    <citation type="journal article" date="2010" name="Stand. Genomic Sci.">
        <title>Non-contiguous finished genome sequence of Aminomonas paucivorans type strain (GLU-3).</title>
        <authorList>
            <person name="Pitluck S."/>
            <person name="Yasawong M."/>
            <person name="Held B."/>
            <person name="Lapidus A."/>
            <person name="Nolan M."/>
            <person name="Copeland A."/>
            <person name="Lucas S."/>
            <person name="Del Rio T.G."/>
            <person name="Tice H."/>
            <person name="Cheng J.F."/>
            <person name="Chertkov O."/>
            <person name="Goodwin L."/>
            <person name="Tapia R."/>
            <person name="Han C."/>
            <person name="Liolios K."/>
            <person name="Ivanova N."/>
            <person name="Mavromatis K."/>
            <person name="Ovchinnikova G."/>
            <person name="Pati A."/>
            <person name="Chen A."/>
            <person name="Palaniappan K."/>
            <person name="Land M."/>
            <person name="Hauser L."/>
            <person name="Chang Y.J."/>
            <person name="Jeffries C.D."/>
            <person name="Pukall R."/>
            <person name="Spring S."/>
            <person name="Rohde M."/>
            <person name="Sikorski J."/>
            <person name="Goker M."/>
            <person name="Woyke T."/>
            <person name="Bristow J."/>
            <person name="Eisen J.A."/>
            <person name="Markowitz V."/>
            <person name="Hugenholtz P."/>
            <person name="Kyrpides N.C."/>
            <person name="Klenk H.P."/>
        </authorList>
    </citation>
    <scope>NUCLEOTIDE SEQUENCE [LARGE SCALE GENOMIC DNA]</scope>
    <source>
        <strain evidence="3 4">DSM 12260</strain>
    </source>
</reference>
<dbReference type="Pfam" id="PF08348">
    <property type="entry name" value="PAS_6"/>
    <property type="match status" value="1"/>
</dbReference>
<dbReference type="InterPro" id="IPR039445">
    <property type="entry name" value="DauR-like_HTH"/>
</dbReference>
<dbReference type="Pfam" id="PF13309">
    <property type="entry name" value="HTH_22"/>
    <property type="match status" value="1"/>
</dbReference>
<accession>E3CZN8</accession>
<dbReference type="HOGENOM" id="CLU_080179_2_0_0"/>
<dbReference type="OrthoDB" id="9796595at2"/>
<keyword evidence="4" id="KW-1185">Reference proteome</keyword>
<dbReference type="RefSeq" id="WP_006301914.1">
    <property type="nucleotide sequence ID" value="NZ_CM001022.1"/>
</dbReference>
<dbReference type="PANTHER" id="PTHR35568:SF1">
    <property type="entry name" value="TRANSCRIPTIONAL REGULATOR DAUR"/>
    <property type="match status" value="1"/>
</dbReference>
<feature type="domain" description="Transcriptional regulator DauR-like HTH" evidence="2">
    <location>
        <begin position="153"/>
        <end position="214"/>
    </location>
</feature>
<proteinExistence type="predicted"/>
<evidence type="ECO:0000259" key="2">
    <source>
        <dbReference type="Pfam" id="PF13309"/>
    </source>
</evidence>
<dbReference type="Proteomes" id="UP000005096">
    <property type="component" value="Chromosome"/>
</dbReference>
<protein>
    <submittedName>
        <fullName evidence="3">YheO domain protein</fullName>
    </submittedName>
</protein>
<dbReference type="EMBL" id="CM001022">
    <property type="protein sequence ID" value="EFQ24670.1"/>
    <property type="molecule type" value="Genomic_DNA"/>
</dbReference>
<gene>
    <name evidence="3" type="ORF">Apau_2261</name>
</gene>
<dbReference type="InterPro" id="IPR039446">
    <property type="entry name" value="DauR-like"/>
</dbReference>
<name>E3CZN8_9BACT</name>
<organism evidence="3 4">
    <name type="scientific">Aminomonas paucivorans DSM 12260</name>
    <dbReference type="NCBI Taxonomy" id="584708"/>
    <lineage>
        <taxon>Bacteria</taxon>
        <taxon>Thermotogati</taxon>
        <taxon>Synergistota</taxon>
        <taxon>Synergistia</taxon>
        <taxon>Synergistales</taxon>
        <taxon>Synergistaceae</taxon>
        <taxon>Aminomonas</taxon>
    </lineage>
</organism>
<evidence type="ECO:0000259" key="1">
    <source>
        <dbReference type="Pfam" id="PF08348"/>
    </source>
</evidence>
<evidence type="ECO:0000313" key="4">
    <source>
        <dbReference type="Proteomes" id="UP000005096"/>
    </source>
</evidence>
<dbReference type="AlphaFoldDB" id="E3CZN8"/>
<feature type="domain" description="YheO-like" evidence="1">
    <location>
        <begin position="10"/>
        <end position="123"/>
    </location>
</feature>
<sequence>MESQKIHPLLKPYFPLVRGLAAILGKHCEVLLHDVSQPDHSIVACENGHVTGRGVGCPMTDFGLLMLTADEYRDKDGVFNYLARTQDGRLLKCGVVFLRDGEGRIIGFLCINMDASKYQAAREMLDDLFRVEMEEIRPGAVRERFSRDLDDLVEETLGEVRIWAGRPLAALSRGEKVEAVRRLQARGFFLLKGAVEVLAREMGKTKYTIYAYLREGREAKGEAPAS</sequence>
<dbReference type="PaxDb" id="584708-Apau_2261"/>
<dbReference type="InterPro" id="IPR013559">
    <property type="entry name" value="YheO"/>
</dbReference>
<dbReference type="eggNOG" id="COG2964">
    <property type="taxonomic scope" value="Bacteria"/>
</dbReference>